<dbReference type="InterPro" id="IPR018197">
    <property type="entry name" value="Glycerate_kinase_RE-like"/>
</dbReference>
<keyword evidence="3 4" id="KW-0418">Kinase</keyword>
<organism evidence="5 6">
    <name type="scientific">Hydrogenispora ethanolica</name>
    <dbReference type="NCBI Taxonomy" id="1082276"/>
    <lineage>
        <taxon>Bacteria</taxon>
        <taxon>Bacillati</taxon>
        <taxon>Bacillota</taxon>
        <taxon>Hydrogenispora</taxon>
    </lineage>
</organism>
<dbReference type="Gene3D" id="3.40.50.10350">
    <property type="entry name" value="Glycerate kinase, domain 1"/>
    <property type="match status" value="1"/>
</dbReference>
<dbReference type="PIRSF" id="PIRSF006078">
    <property type="entry name" value="GlxK"/>
    <property type="match status" value="1"/>
</dbReference>
<evidence type="ECO:0000313" key="6">
    <source>
        <dbReference type="Proteomes" id="UP000295008"/>
    </source>
</evidence>
<evidence type="ECO:0000256" key="1">
    <source>
        <dbReference type="ARBA" id="ARBA00006284"/>
    </source>
</evidence>
<gene>
    <name evidence="5" type="ORF">EDC14_101897</name>
</gene>
<sequence>MMKIILAPDSFKGSLTAPQVCKAMADGIAALIPDAAVVKMPMADGGEGTVEAVVTATAGEIIPCPARDPLGREIRSFFGLTGDRSAAIIEMAAASGLPLLSEAEKNPLITSTYGTGQLIRAALDLGVKKIILGIGGSATNDGGTGMAKALGVRFLDAAGLELKEGGGDLGRLARIERSGLDPRIASTEFLVACDVTNPLTGPEGAAAVYGPQKGATPEMVAQLDAGLERLAERVREELGQDIQWLPGAGAAGGLGGGLVAFLNARLTSGIELVMEVTQFEKQLQDAQLVLTGEGRIDFQSAFGKTISGVGKLAGAAGVPVIGIAGSLGAGYEQVYQSGITAVTSIISRPMTLEEALADSQRLIREATARSLKFFLAGAARRP</sequence>
<dbReference type="GO" id="GO:0008887">
    <property type="term" value="F:glycerate kinase activity"/>
    <property type="evidence" value="ECO:0007669"/>
    <property type="project" value="UniProtKB-UniRule"/>
</dbReference>
<evidence type="ECO:0000256" key="4">
    <source>
        <dbReference type="PIRNR" id="PIRNR006078"/>
    </source>
</evidence>
<dbReference type="GO" id="GO:0031388">
    <property type="term" value="P:organic acid phosphorylation"/>
    <property type="evidence" value="ECO:0007669"/>
    <property type="project" value="UniProtKB-UniRule"/>
</dbReference>
<evidence type="ECO:0000256" key="3">
    <source>
        <dbReference type="ARBA" id="ARBA00022777"/>
    </source>
</evidence>
<dbReference type="InterPro" id="IPR004381">
    <property type="entry name" value="Glycerate_kinase"/>
</dbReference>
<dbReference type="EMBL" id="SLUN01000018">
    <property type="protein sequence ID" value="TCL64798.1"/>
    <property type="molecule type" value="Genomic_DNA"/>
</dbReference>
<keyword evidence="6" id="KW-1185">Reference proteome</keyword>
<dbReference type="NCBIfam" id="TIGR00045">
    <property type="entry name" value="glycerate kinase"/>
    <property type="match status" value="1"/>
</dbReference>
<dbReference type="Proteomes" id="UP000295008">
    <property type="component" value="Unassembled WGS sequence"/>
</dbReference>
<dbReference type="InterPro" id="IPR018193">
    <property type="entry name" value="Glyc_kinase_flavodox-like_fold"/>
</dbReference>
<proteinExistence type="inferred from homology"/>
<dbReference type="SUPFAM" id="SSF110738">
    <property type="entry name" value="Glycerate kinase I"/>
    <property type="match status" value="1"/>
</dbReference>
<accession>A0A4R1RFN7</accession>
<dbReference type="AlphaFoldDB" id="A0A4R1RFN7"/>
<evidence type="ECO:0000313" key="5">
    <source>
        <dbReference type="EMBL" id="TCL64798.1"/>
    </source>
</evidence>
<dbReference type="InterPro" id="IPR036129">
    <property type="entry name" value="Glycerate_kinase_sf"/>
</dbReference>
<evidence type="ECO:0000256" key="2">
    <source>
        <dbReference type="ARBA" id="ARBA00022679"/>
    </source>
</evidence>
<dbReference type="PANTHER" id="PTHR21599">
    <property type="entry name" value="GLYCERATE KINASE"/>
    <property type="match status" value="1"/>
</dbReference>
<comment type="similarity">
    <text evidence="1 4">Belongs to the glycerate kinase type-1 family.</text>
</comment>
<name>A0A4R1RFN7_HYDET</name>
<protein>
    <submittedName>
        <fullName evidence="5">Glycerate kinase</fullName>
    </submittedName>
</protein>
<dbReference type="Pfam" id="PF02595">
    <property type="entry name" value="Gly_kinase"/>
    <property type="match status" value="1"/>
</dbReference>
<reference evidence="5 6" key="1">
    <citation type="submission" date="2019-03" db="EMBL/GenBank/DDBJ databases">
        <title>Genomic Encyclopedia of Type Strains, Phase IV (KMG-IV): sequencing the most valuable type-strain genomes for metagenomic binning, comparative biology and taxonomic classification.</title>
        <authorList>
            <person name="Goeker M."/>
        </authorList>
    </citation>
    <scope>NUCLEOTIDE SEQUENCE [LARGE SCALE GENOMIC DNA]</scope>
    <source>
        <strain evidence="5 6">LX-B</strain>
    </source>
</reference>
<dbReference type="Gene3D" id="3.90.1510.10">
    <property type="entry name" value="Glycerate kinase, domain 2"/>
    <property type="match status" value="1"/>
</dbReference>
<dbReference type="PANTHER" id="PTHR21599:SF0">
    <property type="entry name" value="GLYCERATE KINASE"/>
    <property type="match status" value="1"/>
</dbReference>
<comment type="caution">
    <text evidence="5">The sequence shown here is derived from an EMBL/GenBank/DDBJ whole genome shotgun (WGS) entry which is preliminary data.</text>
</comment>
<keyword evidence="2 4" id="KW-0808">Transferase</keyword>